<dbReference type="InterPro" id="IPR018375">
    <property type="entry name" value="Coprogen_oxidase_CS"/>
</dbReference>
<dbReference type="PROSITE" id="PS01021">
    <property type="entry name" value="COPROGEN_OXIDASE"/>
    <property type="match status" value="1"/>
</dbReference>
<dbReference type="Proteomes" id="UP001501710">
    <property type="component" value="Unassembled WGS sequence"/>
</dbReference>
<dbReference type="PANTHER" id="PTHR10755:SF0">
    <property type="entry name" value="OXYGEN-DEPENDENT COPROPORPHYRINOGEN-III OXIDASE, MITOCHONDRIAL"/>
    <property type="match status" value="1"/>
</dbReference>
<evidence type="ECO:0000256" key="2">
    <source>
        <dbReference type="ARBA" id="ARBA00010644"/>
    </source>
</evidence>
<evidence type="ECO:0000256" key="1">
    <source>
        <dbReference type="ARBA" id="ARBA00005168"/>
    </source>
</evidence>
<protein>
    <recommendedName>
        <fullName evidence="4">coproporphyrinogen oxidase</fullName>
        <ecNumber evidence="4">1.3.3.3</ecNumber>
    </recommendedName>
</protein>
<comment type="similarity">
    <text evidence="2">Belongs to the aerobic coproporphyrinogen-III oxidase family.</text>
</comment>
<dbReference type="NCBIfam" id="NF003727">
    <property type="entry name" value="PRK05330.1"/>
    <property type="match status" value="1"/>
</dbReference>
<name>A0ABP8CAP8_9ACTN</name>
<dbReference type="SUPFAM" id="SSF102886">
    <property type="entry name" value="Coproporphyrinogen III oxidase"/>
    <property type="match status" value="1"/>
</dbReference>
<sequence>MASPTHAEAIAHVLRDHQQQLVTAFEEQDGTGRFQVSEWTRPTLGGGKARILEQGRVFERAGVNVSLVAGAAVPSSVSKSRPHLADKPFRATGVSMVLHPLNPYAPSFHANFRFFEIDGAHSGGGTTPHTPRNAPEWWFGGGMDLTPMYGFEEDAVHFHRTLRDWCARHEVAHYPEWKAACDEYFYIRHRAEMRGIGGVFFDELTDGTPDGPPRYLSFVEDGLRSIIDAYLPIVRRRSAMTYGERQRAWQLARRGRYAEFNLVYDRGTLFGLQTKANIEAVLMSMPPMARWGFDIRPLPGSPESDVARFLQPHDWASREPSPLTRTA</sequence>
<reference evidence="8" key="1">
    <citation type="journal article" date="2019" name="Int. J. Syst. Evol. Microbiol.">
        <title>The Global Catalogue of Microorganisms (GCM) 10K type strain sequencing project: providing services to taxonomists for standard genome sequencing and annotation.</title>
        <authorList>
            <consortium name="The Broad Institute Genomics Platform"/>
            <consortium name="The Broad Institute Genome Sequencing Center for Infectious Disease"/>
            <person name="Wu L."/>
            <person name="Ma J."/>
        </authorList>
    </citation>
    <scope>NUCLEOTIDE SEQUENCE [LARGE SCALE GENOMIC DNA]</scope>
    <source>
        <strain evidence="8">JCM 17440</strain>
    </source>
</reference>
<accession>A0ABP8CAP8</accession>
<dbReference type="Gene3D" id="3.40.1500.10">
    <property type="entry name" value="Coproporphyrinogen III oxidase, aerobic"/>
    <property type="match status" value="1"/>
</dbReference>
<dbReference type="InterPro" id="IPR036406">
    <property type="entry name" value="Coprogen_oxidase_aer_sf"/>
</dbReference>
<organism evidence="7 8">
    <name type="scientific">Actinomadura meridiana</name>
    <dbReference type="NCBI Taxonomy" id="559626"/>
    <lineage>
        <taxon>Bacteria</taxon>
        <taxon>Bacillati</taxon>
        <taxon>Actinomycetota</taxon>
        <taxon>Actinomycetes</taxon>
        <taxon>Streptosporangiales</taxon>
        <taxon>Thermomonosporaceae</taxon>
        <taxon>Actinomadura</taxon>
    </lineage>
</organism>
<dbReference type="EC" id="1.3.3.3" evidence="4"/>
<keyword evidence="8" id="KW-1185">Reference proteome</keyword>
<dbReference type="PRINTS" id="PR00073">
    <property type="entry name" value="COPRGNOXDASE"/>
</dbReference>
<dbReference type="InterPro" id="IPR001260">
    <property type="entry name" value="Coprogen_oxidase_aer"/>
</dbReference>
<dbReference type="RefSeq" id="WP_344900091.1">
    <property type="nucleotide sequence ID" value="NZ_BAABAS010000015.1"/>
</dbReference>
<evidence type="ECO:0000256" key="3">
    <source>
        <dbReference type="ARBA" id="ARBA00011738"/>
    </source>
</evidence>
<gene>
    <name evidence="7" type="primary">hemF</name>
    <name evidence="7" type="ORF">GCM10022254_46960</name>
</gene>
<comment type="pathway">
    <text evidence="1">Porphyrin-containing compound metabolism; protoporphyrin-IX biosynthesis; protoporphyrinogen-IX from coproporphyrinogen-III (O2 route): step 1/1.</text>
</comment>
<evidence type="ECO:0000313" key="8">
    <source>
        <dbReference type="Proteomes" id="UP001501710"/>
    </source>
</evidence>
<proteinExistence type="inferred from homology"/>
<comment type="subunit">
    <text evidence="3">Homodimer.</text>
</comment>
<dbReference type="EMBL" id="BAABAS010000015">
    <property type="protein sequence ID" value="GAA4236688.1"/>
    <property type="molecule type" value="Genomic_DNA"/>
</dbReference>
<dbReference type="Pfam" id="PF01218">
    <property type="entry name" value="Coprogen_oxidas"/>
    <property type="match status" value="1"/>
</dbReference>
<comment type="caution">
    <text evidence="7">The sequence shown here is derived from an EMBL/GenBank/DDBJ whole genome shotgun (WGS) entry which is preliminary data.</text>
</comment>
<dbReference type="PIRSF" id="PIRSF000166">
    <property type="entry name" value="Coproporphyri_ox"/>
    <property type="match status" value="1"/>
</dbReference>
<keyword evidence="5" id="KW-0560">Oxidoreductase</keyword>
<evidence type="ECO:0000256" key="6">
    <source>
        <dbReference type="ARBA" id="ARBA00023244"/>
    </source>
</evidence>
<evidence type="ECO:0000313" key="7">
    <source>
        <dbReference type="EMBL" id="GAA4236688.1"/>
    </source>
</evidence>
<keyword evidence="6" id="KW-0627">Porphyrin biosynthesis</keyword>
<dbReference type="PANTHER" id="PTHR10755">
    <property type="entry name" value="COPROPORPHYRINOGEN III OXIDASE, MITOCHONDRIAL"/>
    <property type="match status" value="1"/>
</dbReference>
<evidence type="ECO:0000256" key="5">
    <source>
        <dbReference type="ARBA" id="ARBA00023002"/>
    </source>
</evidence>
<evidence type="ECO:0000256" key="4">
    <source>
        <dbReference type="ARBA" id="ARBA00012869"/>
    </source>
</evidence>